<sequence>MKRGRTAFLKVAIFVIGFITLGLCLFLLPRLAGHTAEMNPGFAYLQYPVIIGIYMTVVPFFIALYQSLKLLRLIEQKHAFSESAVIALKQIKHCAAAIVIHYLMGVIFLGTQGALHPGIALMGLGIMFTAFIIALFAAVLQEVLRNALEIKTENDLTV</sequence>
<name>A0ABW3ZSA0_9BACI</name>
<comment type="caution">
    <text evidence="2">The sequence shown here is derived from an EMBL/GenBank/DDBJ whole genome shotgun (WGS) entry which is preliminary data.</text>
</comment>
<evidence type="ECO:0000313" key="3">
    <source>
        <dbReference type="Proteomes" id="UP001597178"/>
    </source>
</evidence>
<feature type="transmembrane region" description="Helical" evidence="1">
    <location>
        <begin position="7"/>
        <end position="32"/>
    </location>
</feature>
<dbReference type="InterPro" id="IPR021354">
    <property type="entry name" value="DUF2975"/>
</dbReference>
<protein>
    <submittedName>
        <fullName evidence="2">DUF2975 domain-containing protein</fullName>
    </submittedName>
</protein>
<proteinExistence type="predicted"/>
<evidence type="ECO:0000313" key="2">
    <source>
        <dbReference type="EMBL" id="MFD1361266.1"/>
    </source>
</evidence>
<organism evidence="2 3">
    <name type="scientific">Lentibacillus salinarum</name>
    <dbReference type="NCBI Taxonomy" id="446820"/>
    <lineage>
        <taxon>Bacteria</taxon>
        <taxon>Bacillati</taxon>
        <taxon>Bacillota</taxon>
        <taxon>Bacilli</taxon>
        <taxon>Bacillales</taxon>
        <taxon>Bacillaceae</taxon>
        <taxon>Lentibacillus</taxon>
    </lineage>
</organism>
<dbReference type="RefSeq" id="WP_382398674.1">
    <property type="nucleotide sequence ID" value="NZ_JBHTNH010000008.1"/>
</dbReference>
<feature type="transmembrane region" description="Helical" evidence="1">
    <location>
        <begin position="119"/>
        <end position="140"/>
    </location>
</feature>
<reference evidence="3" key="1">
    <citation type="journal article" date="2019" name="Int. J. Syst. Evol. Microbiol.">
        <title>The Global Catalogue of Microorganisms (GCM) 10K type strain sequencing project: providing services to taxonomists for standard genome sequencing and annotation.</title>
        <authorList>
            <consortium name="The Broad Institute Genomics Platform"/>
            <consortium name="The Broad Institute Genome Sequencing Center for Infectious Disease"/>
            <person name="Wu L."/>
            <person name="Ma J."/>
        </authorList>
    </citation>
    <scope>NUCLEOTIDE SEQUENCE [LARGE SCALE GENOMIC DNA]</scope>
    <source>
        <strain evidence="3">CCUG 54822</strain>
    </source>
</reference>
<accession>A0ABW3ZSA0</accession>
<keyword evidence="1" id="KW-0472">Membrane</keyword>
<keyword evidence="1" id="KW-1133">Transmembrane helix</keyword>
<dbReference type="EMBL" id="JBHTNH010000008">
    <property type="protein sequence ID" value="MFD1361266.1"/>
    <property type="molecule type" value="Genomic_DNA"/>
</dbReference>
<feature type="transmembrane region" description="Helical" evidence="1">
    <location>
        <begin position="44"/>
        <end position="65"/>
    </location>
</feature>
<keyword evidence="1" id="KW-0812">Transmembrane</keyword>
<dbReference type="Proteomes" id="UP001597178">
    <property type="component" value="Unassembled WGS sequence"/>
</dbReference>
<gene>
    <name evidence="2" type="ORF">ACFQ4A_06230</name>
</gene>
<keyword evidence="3" id="KW-1185">Reference proteome</keyword>
<dbReference type="Pfam" id="PF11188">
    <property type="entry name" value="DUF2975"/>
    <property type="match status" value="1"/>
</dbReference>
<feature type="transmembrane region" description="Helical" evidence="1">
    <location>
        <begin position="94"/>
        <end position="113"/>
    </location>
</feature>
<evidence type="ECO:0000256" key="1">
    <source>
        <dbReference type="SAM" id="Phobius"/>
    </source>
</evidence>